<comment type="caution">
    <text evidence="2">The sequence shown here is derived from an EMBL/GenBank/DDBJ whole genome shotgun (WGS) entry which is preliminary data.</text>
</comment>
<sequence>MSKRVAVVLGVAVALVAALPGAALGSTRGAAAGSPVGTATLSWSAVLVDGAGAVQTGKPLSVSWGIGDRTPRFGGVRNSGTAALTGQTYTAAVSGLLPSPVWVDACVGGTWNTTANTCSGTVTQLVTSSAGSAPAATAVPVGGQLDLRVSLTAALSGSTTASIGVSVTNGANTRAATTTNS</sequence>
<proteinExistence type="predicted"/>
<dbReference type="OrthoDB" id="10010286at2"/>
<feature type="signal peptide" evidence="1">
    <location>
        <begin position="1"/>
        <end position="25"/>
    </location>
</feature>
<dbReference type="AlphaFoldDB" id="A0A2T0T1P3"/>
<feature type="chain" id="PRO_5038663537" evidence="1">
    <location>
        <begin position="26"/>
        <end position="181"/>
    </location>
</feature>
<name>A0A2T0T1P3_9PSEU</name>
<dbReference type="EMBL" id="PVTF01000007">
    <property type="protein sequence ID" value="PRY39595.1"/>
    <property type="molecule type" value="Genomic_DNA"/>
</dbReference>
<keyword evidence="1" id="KW-0732">Signal</keyword>
<evidence type="ECO:0000256" key="1">
    <source>
        <dbReference type="SAM" id="SignalP"/>
    </source>
</evidence>
<keyword evidence="3" id="KW-1185">Reference proteome</keyword>
<evidence type="ECO:0000313" key="3">
    <source>
        <dbReference type="Proteomes" id="UP000239494"/>
    </source>
</evidence>
<reference evidence="2 3" key="1">
    <citation type="submission" date="2018-03" db="EMBL/GenBank/DDBJ databases">
        <title>Genomic Encyclopedia of Archaeal and Bacterial Type Strains, Phase II (KMG-II): from individual species to whole genera.</title>
        <authorList>
            <person name="Goeker M."/>
        </authorList>
    </citation>
    <scope>NUCLEOTIDE SEQUENCE [LARGE SCALE GENOMIC DNA]</scope>
    <source>
        <strain evidence="2 3">DSM 44720</strain>
    </source>
</reference>
<protein>
    <submittedName>
        <fullName evidence="2">Uncharacterized protein</fullName>
    </submittedName>
</protein>
<evidence type="ECO:0000313" key="2">
    <source>
        <dbReference type="EMBL" id="PRY39595.1"/>
    </source>
</evidence>
<dbReference type="RefSeq" id="WP_106189523.1">
    <property type="nucleotide sequence ID" value="NZ_PVTF01000007.1"/>
</dbReference>
<accession>A0A2T0T1P3</accession>
<dbReference type="Proteomes" id="UP000239494">
    <property type="component" value="Unassembled WGS sequence"/>
</dbReference>
<gene>
    <name evidence="2" type="ORF">CLV43_107179</name>
</gene>
<organism evidence="2 3">
    <name type="scientific">Umezawaea tangerina</name>
    <dbReference type="NCBI Taxonomy" id="84725"/>
    <lineage>
        <taxon>Bacteria</taxon>
        <taxon>Bacillati</taxon>
        <taxon>Actinomycetota</taxon>
        <taxon>Actinomycetes</taxon>
        <taxon>Pseudonocardiales</taxon>
        <taxon>Pseudonocardiaceae</taxon>
        <taxon>Umezawaea</taxon>
    </lineage>
</organism>